<comment type="similarity">
    <text evidence="7">Belongs to the UvrC family.</text>
</comment>
<evidence type="ECO:0000256" key="6">
    <source>
        <dbReference type="ARBA" id="ARBA00023236"/>
    </source>
</evidence>
<dbReference type="Pfam" id="PF22920">
    <property type="entry name" value="UvrC_RNaseH"/>
    <property type="match status" value="1"/>
</dbReference>
<keyword evidence="11" id="KW-1185">Reference proteome</keyword>
<dbReference type="Pfam" id="PF08459">
    <property type="entry name" value="UvrC_RNaseH_dom"/>
    <property type="match status" value="1"/>
</dbReference>
<dbReference type="Gene3D" id="3.30.420.340">
    <property type="entry name" value="UvrC, RNAse H endonuclease domain"/>
    <property type="match status" value="1"/>
</dbReference>
<feature type="domain" description="UvrC family homology region profile" evidence="9">
    <location>
        <begin position="340"/>
        <end position="474"/>
    </location>
</feature>
<organism evidence="10 11">
    <name type="scientific">Rhodocytophaga aerolata</name>
    <dbReference type="NCBI Taxonomy" id="455078"/>
    <lineage>
        <taxon>Bacteria</taxon>
        <taxon>Pseudomonadati</taxon>
        <taxon>Bacteroidota</taxon>
        <taxon>Cytophagia</taxon>
        <taxon>Cytophagales</taxon>
        <taxon>Rhodocytophagaceae</taxon>
        <taxon>Rhodocytophaga</taxon>
    </lineage>
</organism>
<gene>
    <name evidence="7 10" type="primary">uvrC</name>
    <name evidence="10" type="ORF">Q0590_20135</name>
</gene>
<evidence type="ECO:0000256" key="2">
    <source>
        <dbReference type="ARBA" id="ARBA00022763"/>
    </source>
</evidence>
<dbReference type="SUPFAM" id="SSF47781">
    <property type="entry name" value="RuvA domain 2-like"/>
    <property type="match status" value="1"/>
</dbReference>
<keyword evidence="3 7" id="KW-0228">DNA excision</keyword>
<evidence type="ECO:0000313" key="10">
    <source>
        <dbReference type="EMBL" id="MDO1448597.1"/>
    </source>
</evidence>
<dbReference type="PANTHER" id="PTHR30562">
    <property type="entry name" value="UVRC/OXIDOREDUCTASE"/>
    <property type="match status" value="1"/>
</dbReference>
<dbReference type="InterPro" id="IPR010994">
    <property type="entry name" value="RuvA_2-like"/>
</dbReference>
<comment type="function">
    <text evidence="7">The UvrABC repair system catalyzes the recognition and processing of DNA lesions. UvrC both incises the 5' and 3' sides of the lesion. The N-terminal half is responsible for the 3' incision and the C-terminal half is responsible for the 5' incision.</text>
</comment>
<dbReference type="SUPFAM" id="SSF46600">
    <property type="entry name" value="C-terminal UvrC-binding domain of UvrB"/>
    <property type="match status" value="1"/>
</dbReference>
<dbReference type="SUPFAM" id="SSF82771">
    <property type="entry name" value="GIY-YIG endonuclease"/>
    <property type="match status" value="1"/>
</dbReference>
<dbReference type="SMART" id="SM00465">
    <property type="entry name" value="GIYc"/>
    <property type="match status" value="1"/>
</dbReference>
<dbReference type="Gene3D" id="3.40.1440.10">
    <property type="entry name" value="GIY-YIG endonuclease"/>
    <property type="match status" value="1"/>
</dbReference>
<dbReference type="PANTHER" id="PTHR30562:SF1">
    <property type="entry name" value="UVRABC SYSTEM PROTEIN C"/>
    <property type="match status" value="1"/>
</dbReference>
<dbReference type="Pfam" id="PF14520">
    <property type="entry name" value="HHH_5"/>
    <property type="match status" value="1"/>
</dbReference>
<dbReference type="InterPro" id="IPR036876">
    <property type="entry name" value="UVR_dom_sf"/>
</dbReference>
<name>A0ABT8R946_9BACT</name>
<evidence type="ECO:0000256" key="5">
    <source>
        <dbReference type="ARBA" id="ARBA00023204"/>
    </source>
</evidence>
<dbReference type="InterPro" id="IPR038476">
    <property type="entry name" value="UvrC_RNase_H_dom_sf"/>
</dbReference>
<sequence length="598" mass="68687">MESSFNYKDYISHLPESPGSYRFFNKEGELIYVGKAKNLKHRVSSYFNKSVDDRKTRRLVSQIQRIEFTIVNTEFDALLLENSLIKKYQPKYNILLKDDKTYPFICITKEPFPKLIATRKVEKELGTFYGPYASVKGMHTLVELLRKLYTIRTCNLHLTEKNITAGKFKVCLEYHLGNCKGPCEGLFSSEEHNRNIEQIHHILKGNISPAIQYFRNKMAEAAEQLAFEKAQEYKVKLDLLSNFQSKSLVVNPNISDVDVFSLLSDEKCAYINFLRVVNGTIVQTKTTSVKKKLDEQDSDILTMMIVDIRDEFGSYSKEVITNIPLSTPLEGIHHHIPQIGDKKKLLELSLKNVLYLKKESADKQSNLAEKDREKRVLLKLQQDLQLKTIPLHIECFDNSNLQGTNPVSSMVCFRNGIAAKRDYRHYNIKTVVGPDDFASMHEVVFRRYRRLLDENASLPDLIVIDGGKGQLSAACKALKELSLYGEIPIIGIAKRLEEIYFPEDSIPIHIDKKSESLMLLQRIRDEAHRFAITFHRDKRSKNNLKSKLEDIPGIGKETSAKLLKTYKSVKKIKEADLEEVAKLIGKEKATTLRNYLTQ</sequence>
<dbReference type="PROSITE" id="PS50165">
    <property type="entry name" value="UVRC"/>
    <property type="match status" value="1"/>
</dbReference>
<dbReference type="InterPro" id="IPR050066">
    <property type="entry name" value="UvrABC_protein_C"/>
</dbReference>
<evidence type="ECO:0000256" key="7">
    <source>
        <dbReference type="HAMAP-Rule" id="MF_00203"/>
    </source>
</evidence>
<keyword evidence="1 7" id="KW-0963">Cytoplasm</keyword>
<reference evidence="10" key="1">
    <citation type="submission" date="2023-07" db="EMBL/GenBank/DDBJ databases">
        <title>The genome sequence of Rhodocytophaga aerolata KACC 12507.</title>
        <authorList>
            <person name="Zhang X."/>
        </authorList>
    </citation>
    <scope>NUCLEOTIDE SEQUENCE</scope>
    <source>
        <strain evidence="10">KACC 12507</strain>
    </source>
</reference>
<dbReference type="InterPro" id="IPR035901">
    <property type="entry name" value="GIY-YIG_endonuc_sf"/>
</dbReference>
<feature type="domain" description="GIY-YIG" evidence="8">
    <location>
        <begin position="16"/>
        <end position="94"/>
    </location>
</feature>
<keyword evidence="5 7" id="KW-0234">DNA repair</keyword>
<evidence type="ECO:0000256" key="3">
    <source>
        <dbReference type="ARBA" id="ARBA00022769"/>
    </source>
</evidence>
<dbReference type="CDD" id="cd10434">
    <property type="entry name" value="GIY-YIG_UvrC_Cho"/>
    <property type="match status" value="1"/>
</dbReference>
<comment type="caution">
    <text evidence="10">The sequence shown here is derived from an EMBL/GenBank/DDBJ whole genome shotgun (WGS) entry which is preliminary data.</text>
</comment>
<evidence type="ECO:0000256" key="1">
    <source>
        <dbReference type="ARBA" id="ARBA00022490"/>
    </source>
</evidence>
<keyword evidence="6 7" id="KW-0742">SOS response</keyword>
<protein>
    <recommendedName>
        <fullName evidence="7">UvrABC system protein C</fullName>
        <shortName evidence="7">Protein UvrC</shortName>
    </recommendedName>
    <alternativeName>
        <fullName evidence="7">Excinuclease ABC subunit C</fullName>
    </alternativeName>
</protein>
<comment type="subcellular location">
    <subcellularLocation>
        <location evidence="7">Cytoplasm</location>
    </subcellularLocation>
</comment>
<keyword evidence="2 7" id="KW-0227">DNA damage</keyword>
<dbReference type="Gene3D" id="1.10.150.20">
    <property type="entry name" value="5' to 3' exonuclease, C-terminal subdomain"/>
    <property type="match status" value="1"/>
</dbReference>
<comment type="subunit">
    <text evidence="7">Interacts with UvrB in an incision complex.</text>
</comment>
<keyword evidence="4 7" id="KW-0267">Excision nuclease</keyword>
<dbReference type="HAMAP" id="MF_00203">
    <property type="entry name" value="UvrC"/>
    <property type="match status" value="1"/>
</dbReference>
<dbReference type="RefSeq" id="WP_302039398.1">
    <property type="nucleotide sequence ID" value="NZ_JAUKPO010000012.1"/>
</dbReference>
<evidence type="ECO:0000256" key="4">
    <source>
        <dbReference type="ARBA" id="ARBA00022881"/>
    </source>
</evidence>
<dbReference type="InterPro" id="IPR047296">
    <property type="entry name" value="GIY-YIG_UvrC_Cho"/>
</dbReference>
<evidence type="ECO:0000259" key="8">
    <source>
        <dbReference type="PROSITE" id="PS50164"/>
    </source>
</evidence>
<proteinExistence type="inferred from homology"/>
<dbReference type="InterPro" id="IPR001162">
    <property type="entry name" value="UvrC_RNase_H_dom"/>
</dbReference>
<evidence type="ECO:0000313" key="11">
    <source>
        <dbReference type="Proteomes" id="UP001168528"/>
    </source>
</evidence>
<dbReference type="InterPro" id="IPR000305">
    <property type="entry name" value="GIY-YIG_endonuc"/>
</dbReference>
<accession>A0ABT8R946</accession>
<evidence type="ECO:0000259" key="9">
    <source>
        <dbReference type="PROSITE" id="PS50165"/>
    </source>
</evidence>
<dbReference type="Pfam" id="PF01541">
    <property type="entry name" value="GIY-YIG"/>
    <property type="match status" value="1"/>
</dbReference>
<dbReference type="NCBIfam" id="TIGR00194">
    <property type="entry name" value="uvrC"/>
    <property type="match status" value="1"/>
</dbReference>
<dbReference type="PROSITE" id="PS50164">
    <property type="entry name" value="GIY_YIG"/>
    <property type="match status" value="1"/>
</dbReference>
<dbReference type="InterPro" id="IPR004791">
    <property type="entry name" value="UvrC"/>
</dbReference>
<dbReference type="Proteomes" id="UP001168528">
    <property type="component" value="Unassembled WGS sequence"/>
</dbReference>
<dbReference type="EMBL" id="JAUKPO010000012">
    <property type="protein sequence ID" value="MDO1448597.1"/>
    <property type="molecule type" value="Genomic_DNA"/>
</dbReference>